<dbReference type="OrthoDB" id="9765158at2"/>
<feature type="domain" description="LysM" evidence="2">
    <location>
        <begin position="102"/>
        <end position="153"/>
    </location>
</feature>
<accession>A0A348HG33</accession>
<proteinExistence type="predicted"/>
<keyword evidence="4" id="KW-1185">Reference proteome</keyword>
<dbReference type="Pfam" id="PF04972">
    <property type="entry name" value="BON"/>
    <property type="match status" value="1"/>
</dbReference>
<dbReference type="Gene3D" id="3.10.350.10">
    <property type="entry name" value="LysM domain"/>
    <property type="match status" value="1"/>
</dbReference>
<feature type="domain" description="BON" evidence="1">
    <location>
        <begin position="21"/>
        <end position="93"/>
    </location>
</feature>
<dbReference type="KEGG" id="zpl:ZBT109_1839"/>
<dbReference type="InterPro" id="IPR007055">
    <property type="entry name" value="BON_dom"/>
</dbReference>
<dbReference type="PROSITE" id="PS50914">
    <property type="entry name" value="BON"/>
    <property type="match status" value="1"/>
</dbReference>
<dbReference type="InterPro" id="IPR052196">
    <property type="entry name" value="Bact_Kbp"/>
</dbReference>
<dbReference type="Proteomes" id="UP000267342">
    <property type="component" value="Chromosome"/>
</dbReference>
<evidence type="ECO:0000259" key="2">
    <source>
        <dbReference type="PROSITE" id="PS51782"/>
    </source>
</evidence>
<dbReference type="EMBL" id="AP018933">
    <property type="protein sequence ID" value="BBG30585.1"/>
    <property type="molecule type" value="Genomic_DNA"/>
</dbReference>
<dbReference type="PROSITE" id="PS51782">
    <property type="entry name" value="LYSM"/>
    <property type="match status" value="1"/>
</dbReference>
<evidence type="ECO:0000259" key="1">
    <source>
        <dbReference type="PROSITE" id="PS50914"/>
    </source>
</evidence>
<dbReference type="Gene3D" id="3.30.1340.30">
    <property type="match status" value="1"/>
</dbReference>
<dbReference type="NCBIfam" id="NF008399">
    <property type="entry name" value="PRK11198.1"/>
    <property type="match status" value="1"/>
</dbReference>
<dbReference type="STRING" id="1123510.GCA_000620025_01659"/>
<gene>
    <name evidence="3" type="ORF">ZBT109_1839</name>
</gene>
<protein>
    <submittedName>
        <fullName evidence="3">Uncharacterized protein containing LysM domain</fullName>
    </submittedName>
</protein>
<organism evidence="3 4">
    <name type="scientific">Zymobacter palmae</name>
    <dbReference type="NCBI Taxonomy" id="33074"/>
    <lineage>
        <taxon>Bacteria</taxon>
        <taxon>Pseudomonadati</taxon>
        <taxon>Pseudomonadota</taxon>
        <taxon>Gammaproteobacteria</taxon>
        <taxon>Oceanospirillales</taxon>
        <taxon>Halomonadaceae</taxon>
        <taxon>Zymobacter group</taxon>
        <taxon>Zymobacter</taxon>
    </lineage>
</organism>
<dbReference type="PANTHER" id="PTHR34700:SF8">
    <property type="entry name" value="POTASSIUM BINDING PROTEIN KBP"/>
    <property type="match status" value="1"/>
</dbReference>
<name>A0A348HG33_9GAMM</name>
<evidence type="ECO:0000313" key="3">
    <source>
        <dbReference type="EMBL" id="BBG30585.1"/>
    </source>
</evidence>
<dbReference type="Pfam" id="PF01476">
    <property type="entry name" value="LysM"/>
    <property type="match status" value="1"/>
</dbReference>
<dbReference type="PANTHER" id="PTHR34700">
    <property type="entry name" value="POTASSIUM BINDING PROTEIN KBP"/>
    <property type="match status" value="1"/>
</dbReference>
<dbReference type="InterPro" id="IPR018392">
    <property type="entry name" value="LysM"/>
</dbReference>
<dbReference type="AlphaFoldDB" id="A0A348HG33"/>
<dbReference type="SUPFAM" id="SSF54106">
    <property type="entry name" value="LysM domain"/>
    <property type="match status" value="1"/>
</dbReference>
<reference evidence="3 4" key="1">
    <citation type="submission" date="2018-09" db="EMBL/GenBank/DDBJ databases">
        <title>Zymobacter palmae IAM14233 (=T109) whole genome analysis.</title>
        <authorList>
            <person name="Yanase H."/>
        </authorList>
    </citation>
    <scope>NUCLEOTIDE SEQUENCE [LARGE SCALE GENOMIC DNA]</scope>
    <source>
        <strain evidence="3 4">IAM14233</strain>
    </source>
</reference>
<dbReference type="SMART" id="SM00257">
    <property type="entry name" value="LysM"/>
    <property type="match status" value="1"/>
</dbReference>
<dbReference type="RefSeq" id="WP_027704949.1">
    <property type="nucleotide sequence ID" value="NZ_AP018933.1"/>
</dbReference>
<dbReference type="CDD" id="cd00118">
    <property type="entry name" value="LysM"/>
    <property type="match status" value="1"/>
</dbReference>
<sequence>MGFFDFVKSVGKKLTGATEAQAGEVQGPSAEALKQELDKYQLGSQNVQIAIEGDQVTLSGSVADQATLEKVVMAVGNAHGVARVNTDDLKVEAAQQGAAEPRFYTVKEGDTLWKIAEGVYGKGQGNRYTDIFEANRPMLSHPDKIYPGQTLRIPE</sequence>
<dbReference type="InterPro" id="IPR036779">
    <property type="entry name" value="LysM_dom_sf"/>
</dbReference>
<evidence type="ECO:0000313" key="4">
    <source>
        <dbReference type="Proteomes" id="UP000267342"/>
    </source>
</evidence>